<dbReference type="EMBL" id="FPBF01000005">
    <property type="protein sequence ID" value="SFU01834.1"/>
    <property type="molecule type" value="Genomic_DNA"/>
</dbReference>
<dbReference type="SUPFAM" id="SSF56935">
    <property type="entry name" value="Porins"/>
    <property type="match status" value="1"/>
</dbReference>
<dbReference type="InterPro" id="IPR012910">
    <property type="entry name" value="Plug_dom"/>
</dbReference>
<evidence type="ECO:0000313" key="10">
    <source>
        <dbReference type="EMBL" id="SFU01834.1"/>
    </source>
</evidence>
<feature type="domain" description="TonB-dependent receptor plug" evidence="9">
    <location>
        <begin position="129"/>
        <end position="221"/>
    </location>
</feature>
<evidence type="ECO:0000256" key="7">
    <source>
        <dbReference type="PROSITE-ProRule" id="PRU01360"/>
    </source>
</evidence>
<dbReference type="Pfam" id="PF13715">
    <property type="entry name" value="CarbopepD_reg_2"/>
    <property type="match status" value="1"/>
</dbReference>
<evidence type="ECO:0000256" key="6">
    <source>
        <dbReference type="ARBA" id="ARBA00023237"/>
    </source>
</evidence>
<dbReference type="GO" id="GO:0009279">
    <property type="term" value="C:cell outer membrane"/>
    <property type="evidence" value="ECO:0007669"/>
    <property type="project" value="UniProtKB-SubCell"/>
</dbReference>
<comment type="subcellular location">
    <subcellularLocation>
        <location evidence="1 7">Cell outer membrane</location>
        <topology evidence="1 7">Multi-pass membrane protein</topology>
    </subcellularLocation>
</comment>
<keyword evidence="2 7" id="KW-0813">Transport</keyword>
<feature type="signal peptide" evidence="8">
    <location>
        <begin position="1"/>
        <end position="20"/>
    </location>
</feature>
<keyword evidence="3 7" id="KW-1134">Transmembrane beta strand</keyword>
<evidence type="ECO:0000259" key="9">
    <source>
        <dbReference type="Pfam" id="PF07715"/>
    </source>
</evidence>
<evidence type="ECO:0000256" key="4">
    <source>
        <dbReference type="ARBA" id="ARBA00022692"/>
    </source>
</evidence>
<dbReference type="InterPro" id="IPR036942">
    <property type="entry name" value="Beta-barrel_TonB_sf"/>
</dbReference>
<dbReference type="AlphaFoldDB" id="A0A1I7CR22"/>
<evidence type="ECO:0000256" key="1">
    <source>
        <dbReference type="ARBA" id="ARBA00004571"/>
    </source>
</evidence>
<sequence>MKNYYLLLIYILLAGMPLLAQTQRTVTGTVTDSQDKSALPGVTVLVKGTTNGTVTDEEGTYSLNAPGESVVLVFSYLGYSTLEQELTSGQSMLNVQMTLSDFALDQVEVLATGYQEIPRERANGSFVGLDKELVNRRVSTGILERLEDVTPGLIFNREGTESISIRGRSTIQANAEPLIVVDNFPYDGPIENINPNDVESITVLKDASAASIWGARAGNGVIVITTKRAKQGQSFRVSFNANTTVVEKPDLFYNPKMSISSLVDLHRTLFDRGLYNSSINSRNKSSVPPAVEVLLQAQNGDITQAEADALLEGFKRRDFRNELDQYYYRPAVNQQYALNLSGAGTVHQYNLSLGYDRNSSQIVGNENSRLTLSQNNAWKLLDNKLDIGAGIYWVQGKDINRTTLARGVAYDRLTDDEGNPIAISEAYSDRYLNSVEAEHPDLLNWRYVPLEEIGLLDNKSLSSDLRLNANLGYRILPDLKAEIRYQYWTNLTETRDHIPQEAFYVRDLINQFSEYDADGILTRHMPLGGILDHGTGRGESHSFRSMLSYEKLFASGNRINAIGGFEFKNLIAYNDAMRYFGYDDELGLSVAVDPNTRYRKLFNNILGSLPANQSHTGSTDRFVSYFANASYQIGTRFNFSASARKDQSNLFGVNANQRGVPLWSVGGGYTLSEEKWYKMKELPYLRLRATYGYNGNVDKRTSAYTTARYFISSSSTIPNLPIAAITSPPNPNLGWEKIRIANLGLDFSSKNSRISGTLEFYQKKGEDLIGDIEVPASSGFSKFRGNFANTATFGFDFNFSTLNIDKGFQWKSDFFWSYVNEKVTRYNYTLSPSNFLNTGAINPYEGRPLFGVYGYDWAGLNPENGNPMGYLDGVPSEDYRGILNAATLDNLVYAGPGRPVHFGSIRNTFSWKGLELSANISFRLGYYYRRASVSYRNIYSGSFEHGDYDKRWQTAGDELLTQVPSMPEVANTFRDSFYLCSEALIAKGDHIRLQDVRLAYSFREGRLSGSLIRNLSVYTYANNLGIIWKATKDELDPDFRTSRPQRSIAFGLNWNF</sequence>
<evidence type="ECO:0000256" key="5">
    <source>
        <dbReference type="ARBA" id="ARBA00023136"/>
    </source>
</evidence>
<keyword evidence="11" id="KW-1185">Reference proteome</keyword>
<organism evidence="10 11">
    <name type="scientific">Algoriphagus locisalis</name>
    <dbReference type="NCBI Taxonomy" id="305507"/>
    <lineage>
        <taxon>Bacteria</taxon>
        <taxon>Pseudomonadati</taxon>
        <taxon>Bacteroidota</taxon>
        <taxon>Cytophagia</taxon>
        <taxon>Cytophagales</taxon>
        <taxon>Cyclobacteriaceae</taxon>
        <taxon>Algoriphagus</taxon>
    </lineage>
</organism>
<dbReference type="SUPFAM" id="SSF49464">
    <property type="entry name" value="Carboxypeptidase regulatory domain-like"/>
    <property type="match status" value="1"/>
</dbReference>
<protein>
    <submittedName>
        <fullName evidence="10">TonB-linked outer membrane protein, SusC/RagA family</fullName>
    </submittedName>
</protein>
<keyword evidence="6 7" id="KW-0998">Cell outer membrane</keyword>
<evidence type="ECO:0000313" key="11">
    <source>
        <dbReference type="Proteomes" id="UP000199673"/>
    </source>
</evidence>
<dbReference type="InterPro" id="IPR037066">
    <property type="entry name" value="Plug_dom_sf"/>
</dbReference>
<feature type="chain" id="PRO_5011442486" evidence="8">
    <location>
        <begin position="21"/>
        <end position="1056"/>
    </location>
</feature>
<dbReference type="Gene3D" id="2.40.170.20">
    <property type="entry name" value="TonB-dependent receptor, beta-barrel domain"/>
    <property type="match status" value="1"/>
</dbReference>
<evidence type="ECO:0000256" key="2">
    <source>
        <dbReference type="ARBA" id="ARBA00022448"/>
    </source>
</evidence>
<dbReference type="PROSITE" id="PS52016">
    <property type="entry name" value="TONB_DEPENDENT_REC_3"/>
    <property type="match status" value="1"/>
</dbReference>
<dbReference type="InterPro" id="IPR008969">
    <property type="entry name" value="CarboxyPept-like_regulatory"/>
</dbReference>
<dbReference type="RefSeq" id="WP_091695569.1">
    <property type="nucleotide sequence ID" value="NZ_FPBF01000005.1"/>
</dbReference>
<keyword evidence="8" id="KW-0732">Signal</keyword>
<keyword evidence="4 7" id="KW-0812">Transmembrane</keyword>
<proteinExistence type="inferred from homology"/>
<evidence type="ECO:0000256" key="3">
    <source>
        <dbReference type="ARBA" id="ARBA00022452"/>
    </source>
</evidence>
<keyword evidence="5 7" id="KW-0472">Membrane</keyword>
<accession>A0A1I7CR22</accession>
<dbReference type="OrthoDB" id="9768177at2"/>
<gene>
    <name evidence="10" type="ORF">SAMN04489724_3338</name>
</gene>
<dbReference type="Proteomes" id="UP000199673">
    <property type="component" value="Unassembled WGS sequence"/>
</dbReference>
<dbReference type="Gene3D" id="2.60.40.1120">
    <property type="entry name" value="Carboxypeptidase-like, regulatory domain"/>
    <property type="match status" value="1"/>
</dbReference>
<dbReference type="NCBIfam" id="TIGR04057">
    <property type="entry name" value="SusC_RagA_signa"/>
    <property type="match status" value="1"/>
</dbReference>
<dbReference type="Pfam" id="PF07715">
    <property type="entry name" value="Plug"/>
    <property type="match status" value="1"/>
</dbReference>
<dbReference type="NCBIfam" id="TIGR04056">
    <property type="entry name" value="OMP_RagA_SusC"/>
    <property type="match status" value="1"/>
</dbReference>
<dbReference type="Gene3D" id="2.170.130.10">
    <property type="entry name" value="TonB-dependent receptor, plug domain"/>
    <property type="match status" value="1"/>
</dbReference>
<dbReference type="InterPro" id="IPR039426">
    <property type="entry name" value="TonB-dep_rcpt-like"/>
</dbReference>
<reference evidence="11" key="1">
    <citation type="submission" date="2016-10" db="EMBL/GenBank/DDBJ databases">
        <authorList>
            <person name="Varghese N."/>
            <person name="Submissions S."/>
        </authorList>
    </citation>
    <scope>NUCLEOTIDE SEQUENCE [LARGE SCALE GENOMIC DNA]</scope>
    <source>
        <strain evidence="11">DSM 23445</strain>
    </source>
</reference>
<dbReference type="STRING" id="305507.SAMN04489724_3338"/>
<dbReference type="InterPro" id="IPR023996">
    <property type="entry name" value="TonB-dep_OMP_SusC/RagA"/>
</dbReference>
<name>A0A1I7CR22_9BACT</name>
<dbReference type="InterPro" id="IPR023997">
    <property type="entry name" value="TonB-dep_OMP_SusC/RagA_CS"/>
</dbReference>
<comment type="similarity">
    <text evidence="7">Belongs to the TonB-dependent receptor family.</text>
</comment>
<evidence type="ECO:0000256" key="8">
    <source>
        <dbReference type="SAM" id="SignalP"/>
    </source>
</evidence>